<gene>
    <name evidence="2" type="ORF">LJ739_00610</name>
</gene>
<dbReference type="Proteomes" id="UP001520878">
    <property type="component" value="Unassembled WGS sequence"/>
</dbReference>
<feature type="transmembrane region" description="Helical" evidence="1">
    <location>
        <begin position="117"/>
        <end position="138"/>
    </location>
</feature>
<protein>
    <submittedName>
        <fullName evidence="2">Uncharacterized protein</fullName>
    </submittedName>
</protein>
<dbReference type="EMBL" id="JAJEWP010000001">
    <property type="protein sequence ID" value="MCC2614740.1"/>
    <property type="molecule type" value="Genomic_DNA"/>
</dbReference>
<dbReference type="RefSeq" id="WP_229156660.1">
    <property type="nucleotide sequence ID" value="NZ_JAJEWP010000001.1"/>
</dbReference>
<accession>A0ABS8G2I6</accession>
<keyword evidence="1" id="KW-1133">Transmembrane helix</keyword>
<keyword evidence="1" id="KW-0472">Membrane</keyword>
<dbReference type="NCBIfam" id="NF047765">
    <property type="entry name" value="LIC_13387_fam"/>
    <property type="match status" value="1"/>
</dbReference>
<feature type="transmembrane region" description="Helical" evidence="1">
    <location>
        <begin position="85"/>
        <end position="110"/>
    </location>
</feature>
<evidence type="ECO:0000256" key="1">
    <source>
        <dbReference type="SAM" id="Phobius"/>
    </source>
</evidence>
<keyword evidence="3" id="KW-1185">Reference proteome</keyword>
<feature type="transmembrane region" description="Helical" evidence="1">
    <location>
        <begin position="57"/>
        <end position="79"/>
    </location>
</feature>
<dbReference type="InterPro" id="IPR058068">
    <property type="entry name" value="LIC_13387-like"/>
</dbReference>
<feature type="transmembrane region" description="Helical" evidence="1">
    <location>
        <begin position="6"/>
        <end position="26"/>
    </location>
</feature>
<evidence type="ECO:0000313" key="3">
    <source>
        <dbReference type="Proteomes" id="UP001520878"/>
    </source>
</evidence>
<keyword evidence="1" id="KW-0812">Transmembrane</keyword>
<reference evidence="2 3" key="1">
    <citation type="submission" date="2021-10" db="EMBL/GenBank/DDBJ databases">
        <title>Draft genome of Aestuariibacter halophilus JC2043.</title>
        <authorList>
            <person name="Emsley S.A."/>
            <person name="Pfannmuller K.M."/>
            <person name="Ushijima B."/>
            <person name="Saw J.H."/>
            <person name="Videau P."/>
        </authorList>
    </citation>
    <scope>NUCLEOTIDE SEQUENCE [LARGE SCALE GENOMIC DNA]</scope>
    <source>
        <strain evidence="2 3">JC2043</strain>
    </source>
</reference>
<proteinExistence type="predicted"/>
<sequence>MPFEQLLFIVGSILLMLIGTMQTLAVSSSSHLSGDNIDCQAYLQQVRWPQNRQTTMWRAWVGMHVSHGFGILVVGAIYLPLAWSHFALMASSVWFSVLPVFISCVYLLLANRYWFNWVFWGMFVTAFCFSTAAFSVHAA</sequence>
<comment type="caution">
    <text evidence="2">The sequence shown here is derived from an EMBL/GenBank/DDBJ whole genome shotgun (WGS) entry which is preliminary data.</text>
</comment>
<organism evidence="2 3">
    <name type="scientific">Fluctibacter halophilus</name>
    <dbReference type="NCBI Taxonomy" id="226011"/>
    <lineage>
        <taxon>Bacteria</taxon>
        <taxon>Pseudomonadati</taxon>
        <taxon>Pseudomonadota</taxon>
        <taxon>Gammaproteobacteria</taxon>
        <taxon>Alteromonadales</taxon>
        <taxon>Alteromonadaceae</taxon>
        <taxon>Fluctibacter</taxon>
    </lineage>
</organism>
<evidence type="ECO:0000313" key="2">
    <source>
        <dbReference type="EMBL" id="MCC2614740.1"/>
    </source>
</evidence>
<name>A0ABS8G2I6_9ALTE</name>